<comment type="caution">
    <text evidence="2">The sequence shown here is derived from an EMBL/GenBank/DDBJ whole genome shotgun (WGS) entry which is preliminary data.</text>
</comment>
<dbReference type="EMBL" id="BTGU01000605">
    <property type="protein sequence ID" value="GMN68396.1"/>
    <property type="molecule type" value="Genomic_DNA"/>
</dbReference>
<evidence type="ECO:0000256" key="1">
    <source>
        <dbReference type="SAM" id="MobiDB-lite"/>
    </source>
</evidence>
<organism evidence="2 3">
    <name type="scientific">Ficus carica</name>
    <name type="common">Common fig</name>
    <dbReference type="NCBI Taxonomy" id="3494"/>
    <lineage>
        <taxon>Eukaryota</taxon>
        <taxon>Viridiplantae</taxon>
        <taxon>Streptophyta</taxon>
        <taxon>Embryophyta</taxon>
        <taxon>Tracheophyta</taxon>
        <taxon>Spermatophyta</taxon>
        <taxon>Magnoliopsida</taxon>
        <taxon>eudicotyledons</taxon>
        <taxon>Gunneridae</taxon>
        <taxon>Pentapetalae</taxon>
        <taxon>rosids</taxon>
        <taxon>fabids</taxon>
        <taxon>Rosales</taxon>
        <taxon>Moraceae</taxon>
        <taxon>Ficeae</taxon>
        <taxon>Ficus</taxon>
    </lineage>
</organism>
<reference evidence="2" key="1">
    <citation type="submission" date="2023-07" db="EMBL/GenBank/DDBJ databases">
        <title>draft genome sequence of fig (Ficus carica).</title>
        <authorList>
            <person name="Takahashi T."/>
            <person name="Nishimura K."/>
        </authorList>
    </citation>
    <scope>NUCLEOTIDE SEQUENCE</scope>
</reference>
<name>A0AA88E639_FICCA</name>
<dbReference type="Proteomes" id="UP001187192">
    <property type="component" value="Unassembled WGS sequence"/>
</dbReference>
<accession>A0AA88E639</accession>
<proteinExistence type="predicted"/>
<sequence>MPKRGIHCSTLTNHYSTPKRGTHRSTSANHCSTSVLKEALFSVPFHHGDDKISSASDEPLPEWILMVDGASNIKGLGIIIYLRSSTEVVIEQSFSLIFKASNNETKHGALIAGLRLAKSLGA</sequence>
<evidence type="ECO:0000313" key="3">
    <source>
        <dbReference type="Proteomes" id="UP001187192"/>
    </source>
</evidence>
<dbReference type="PANTHER" id="PTHR48475:SF2">
    <property type="entry name" value="RIBONUCLEASE H"/>
    <property type="match status" value="1"/>
</dbReference>
<keyword evidence="3" id="KW-1185">Reference proteome</keyword>
<evidence type="ECO:0000313" key="2">
    <source>
        <dbReference type="EMBL" id="GMN68396.1"/>
    </source>
</evidence>
<dbReference type="PANTHER" id="PTHR48475">
    <property type="entry name" value="RIBONUCLEASE H"/>
    <property type="match status" value="1"/>
</dbReference>
<dbReference type="AlphaFoldDB" id="A0AA88E639"/>
<feature type="region of interest" description="Disordered" evidence="1">
    <location>
        <begin position="1"/>
        <end position="28"/>
    </location>
</feature>
<gene>
    <name evidence="2" type="ORF">TIFTF001_037455</name>
</gene>
<evidence type="ECO:0008006" key="4">
    <source>
        <dbReference type="Google" id="ProtNLM"/>
    </source>
</evidence>
<protein>
    <recommendedName>
        <fullName evidence="4">RNase H type-1 domain-containing protein</fullName>
    </recommendedName>
</protein>